<evidence type="ECO:0000256" key="3">
    <source>
        <dbReference type="ARBA" id="ARBA00023082"/>
    </source>
</evidence>
<evidence type="ECO:0000313" key="7">
    <source>
        <dbReference type="EMBL" id="ASO07214.1"/>
    </source>
</evidence>
<dbReference type="Proteomes" id="UP000204551">
    <property type="component" value="Chromosome"/>
</dbReference>
<organism evidence="7 8">
    <name type="scientific">Arenibacter algicola</name>
    <dbReference type="NCBI Taxonomy" id="616991"/>
    <lineage>
        <taxon>Bacteria</taxon>
        <taxon>Pseudomonadati</taxon>
        <taxon>Bacteroidota</taxon>
        <taxon>Flavobacteriia</taxon>
        <taxon>Flavobacteriales</taxon>
        <taxon>Flavobacteriaceae</taxon>
        <taxon>Arenibacter</taxon>
    </lineage>
</organism>
<keyword evidence="2" id="KW-0805">Transcription regulation</keyword>
<dbReference type="InterPro" id="IPR036388">
    <property type="entry name" value="WH-like_DNA-bd_sf"/>
</dbReference>
<dbReference type="InterPro" id="IPR007627">
    <property type="entry name" value="RNA_pol_sigma70_r2"/>
</dbReference>
<keyword evidence="3" id="KW-0731">Sigma factor</keyword>
<reference evidence="7 8" key="1">
    <citation type="submission" date="2017-07" db="EMBL/GenBank/DDBJ databases">
        <title>Genome Sequence of Arenibacter algicola Strain SMS7 Isolated from a culture of the Diatom Skeletonema marinoi.</title>
        <authorList>
            <person name="Topel M."/>
            <person name="Pinder M.I.M."/>
            <person name="Johansson O.N."/>
            <person name="Kourtchenko O."/>
            <person name="Godhe A."/>
            <person name="Clarke A.K."/>
        </authorList>
    </citation>
    <scope>NUCLEOTIDE SEQUENCE [LARGE SCALE GENOMIC DNA]</scope>
    <source>
        <strain evidence="7 8">SMS7</strain>
    </source>
</reference>
<dbReference type="CDD" id="cd06171">
    <property type="entry name" value="Sigma70_r4"/>
    <property type="match status" value="1"/>
</dbReference>
<keyword evidence="4" id="KW-0804">Transcription</keyword>
<dbReference type="GO" id="GO:0006352">
    <property type="term" value="P:DNA-templated transcription initiation"/>
    <property type="evidence" value="ECO:0007669"/>
    <property type="project" value="InterPro"/>
</dbReference>
<dbReference type="InterPro" id="IPR013324">
    <property type="entry name" value="RNA_pol_sigma_r3/r4-like"/>
</dbReference>
<dbReference type="Pfam" id="PF04542">
    <property type="entry name" value="Sigma70_r2"/>
    <property type="match status" value="1"/>
</dbReference>
<dbReference type="SUPFAM" id="SSF88946">
    <property type="entry name" value="Sigma2 domain of RNA polymerase sigma factors"/>
    <property type="match status" value="1"/>
</dbReference>
<dbReference type="KEGG" id="aalg:AREALGSMS7_03804"/>
<dbReference type="GO" id="GO:0003677">
    <property type="term" value="F:DNA binding"/>
    <property type="evidence" value="ECO:0007669"/>
    <property type="project" value="InterPro"/>
</dbReference>
<feature type="domain" description="RNA polymerase sigma factor 70 region 4 type 2" evidence="6">
    <location>
        <begin position="103"/>
        <end position="154"/>
    </location>
</feature>
<dbReference type="InterPro" id="IPR039425">
    <property type="entry name" value="RNA_pol_sigma-70-like"/>
</dbReference>
<evidence type="ECO:0000256" key="4">
    <source>
        <dbReference type="ARBA" id="ARBA00023163"/>
    </source>
</evidence>
<dbReference type="RefSeq" id="WP_093979537.1">
    <property type="nucleotide sequence ID" value="NZ_CP022515.1"/>
</dbReference>
<dbReference type="Gene3D" id="1.10.1740.10">
    <property type="match status" value="1"/>
</dbReference>
<dbReference type="InterPro" id="IPR013325">
    <property type="entry name" value="RNA_pol_sigma_r2"/>
</dbReference>
<dbReference type="STRING" id="616991.GCA_000733925_02044"/>
<feature type="domain" description="RNA polymerase sigma-70 region 2" evidence="5">
    <location>
        <begin position="13"/>
        <end position="75"/>
    </location>
</feature>
<evidence type="ECO:0000256" key="2">
    <source>
        <dbReference type="ARBA" id="ARBA00023015"/>
    </source>
</evidence>
<dbReference type="Gene3D" id="1.10.10.10">
    <property type="entry name" value="Winged helix-like DNA-binding domain superfamily/Winged helix DNA-binding domain"/>
    <property type="match status" value="1"/>
</dbReference>
<protein>
    <submittedName>
        <fullName evidence="7">ECF RNA polymerase sigma factor SigE</fullName>
    </submittedName>
</protein>
<dbReference type="AlphaFoldDB" id="A0A221V0U8"/>
<dbReference type="InterPro" id="IPR014284">
    <property type="entry name" value="RNA_pol_sigma-70_dom"/>
</dbReference>
<evidence type="ECO:0000256" key="1">
    <source>
        <dbReference type="ARBA" id="ARBA00010641"/>
    </source>
</evidence>
<accession>A0A221V0U8</accession>
<dbReference type="PANTHER" id="PTHR43133">
    <property type="entry name" value="RNA POLYMERASE ECF-TYPE SIGMA FACTO"/>
    <property type="match status" value="1"/>
</dbReference>
<evidence type="ECO:0000259" key="6">
    <source>
        <dbReference type="Pfam" id="PF08281"/>
    </source>
</evidence>
<dbReference type="eggNOG" id="COG1595">
    <property type="taxonomic scope" value="Bacteria"/>
</dbReference>
<comment type="similarity">
    <text evidence="1">Belongs to the sigma-70 factor family. ECF subfamily.</text>
</comment>
<dbReference type="GO" id="GO:0016987">
    <property type="term" value="F:sigma factor activity"/>
    <property type="evidence" value="ECO:0007669"/>
    <property type="project" value="UniProtKB-KW"/>
</dbReference>
<name>A0A221V0U8_9FLAO</name>
<dbReference type="InterPro" id="IPR013249">
    <property type="entry name" value="RNA_pol_sigma70_r4_t2"/>
</dbReference>
<dbReference type="SUPFAM" id="SSF88659">
    <property type="entry name" value="Sigma3 and sigma4 domains of RNA polymerase sigma factors"/>
    <property type="match status" value="1"/>
</dbReference>
<gene>
    <name evidence="7" type="ORF">AREALGSMS7_03804</name>
</gene>
<dbReference type="PANTHER" id="PTHR43133:SF45">
    <property type="entry name" value="RNA POLYMERASE ECF-TYPE SIGMA FACTOR"/>
    <property type="match status" value="1"/>
</dbReference>
<evidence type="ECO:0000313" key="8">
    <source>
        <dbReference type="Proteomes" id="UP000204551"/>
    </source>
</evidence>
<dbReference type="NCBIfam" id="TIGR02937">
    <property type="entry name" value="sigma70-ECF"/>
    <property type="match status" value="1"/>
</dbReference>
<evidence type="ECO:0000259" key="5">
    <source>
        <dbReference type="Pfam" id="PF04542"/>
    </source>
</evidence>
<dbReference type="Pfam" id="PF08281">
    <property type="entry name" value="Sigma70_r4_2"/>
    <property type="match status" value="1"/>
</dbReference>
<dbReference type="EMBL" id="CP022515">
    <property type="protein sequence ID" value="ASO07214.1"/>
    <property type="molecule type" value="Genomic_DNA"/>
</dbReference>
<sequence>MSNDFYTSSILPYAAIIIKICRAYTNNQQDFEDYYQEVCLQIWKSRNNFRAQSEWSTWVYRLSLNVSMTLLRKQKNNRMQMASDNLPSEIWDEPHTFNNDSLEQLYAAIRQLSEVDRGVILLYLEEKSYQEIADIIGTNPNNIGVRIKRIKERLKKILDGKIN</sequence>
<proteinExistence type="inferred from homology"/>